<organism evidence="1 2">
    <name type="scientific">Roseovarius lutimaris</name>
    <dbReference type="NCBI Taxonomy" id="1005928"/>
    <lineage>
        <taxon>Bacteria</taxon>
        <taxon>Pseudomonadati</taxon>
        <taxon>Pseudomonadota</taxon>
        <taxon>Alphaproteobacteria</taxon>
        <taxon>Rhodobacterales</taxon>
        <taxon>Roseobacteraceae</taxon>
        <taxon>Roseovarius</taxon>
    </lineage>
</organism>
<proteinExistence type="predicted"/>
<dbReference type="AlphaFoldDB" id="A0A1I4ZGK0"/>
<gene>
    <name evidence="1" type="ORF">SAMN04487859_103210</name>
</gene>
<dbReference type="Proteomes" id="UP000198599">
    <property type="component" value="Unassembled WGS sequence"/>
</dbReference>
<sequence>MKRQHGTQDIDHLPVAARLAFRFAPDTADRHRQIPFLERRPVALGTGFARQDGNMMPGIEYGFAASEGPSMAADNPAILPIFQPVGIRPDQVVFRVGANPCNTAT</sequence>
<evidence type="ECO:0000313" key="2">
    <source>
        <dbReference type="Proteomes" id="UP000198599"/>
    </source>
</evidence>
<dbReference type="EMBL" id="FOVP01000003">
    <property type="protein sequence ID" value="SFN49394.1"/>
    <property type="molecule type" value="Genomic_DNA"/>
</dbReference>
<protein>
    <submittedName>
        <fullName evidence="1">Uncharacterized protein</fullName>
    </submittedName>
</protein>
<keyword evidence="2" id="KW-1185">Reference proteome</keyword>
<dbReference type="STRING" id="1005928.SAMN04487859_103210"/>
<evidence type="ECO:0000313" key="1">
    <source>
        <dbReference type="EMBL" id="SFN49394.1"/>
    </source>
</evidence>
<accession>A0A1I4ZGK0</accession>
<name>A0A1I4ZGK0_9RHOB</name>
<reference evidence="2" key="1">
    <citation type="submission" date="2016-10" db="EMBL/GenBank/DDBJ databases">
        <authorList>
            <person name="Varghese N."/>
            <person name="Submissions S."/>
        </authorList>
    </citation>
    <scope>NUCLEOTIDE SEQUENCE [LARGE SCALE GENOMIC DNA]</scope>
    <source>
        <strain evidence="2">DSM 28463</strain>
    </source>
</reference>